<evidence type="ECO:0000256" key="2">
    <source>
        <dbReference type="ARBA" id="ARBA00023295"/>
    </source>
</evidence>
<keyword evidence="2" id="KW-0326">Glycosidase</keyword>
<dbReference type="GO" id="GO:0006152">
    <property type="term" value="P:purine nucleoside catabolic process"/>
    <property type="evidence" value="ECO:0007669"/>
    <property type="project" value="TreeGrafter"/>
</dbReference>
<accession>A0A8E1ZVI1</accession>
<dbReference type="InterPro" id="IPR001910">
    <property type="entry name" value="Inosine/uridine_hydrolase_dom"/>
</dbReference>
<keyword evidence="3" id="KW-0732">Signal</keyword>
<dbReference type="Gene3D" id="3.90.245.10">
    <property type="entry name" value="Ribonucleoside hydrolase-like"/>
    <property type="match status" value="1"/>
</dbReference>
<dbReference type="PANTHER" id="PTHR12304">
    <property type="entry name" value="INOSINE-URIDINE PREFERRING NUCLEOSIDE HYDROLASE"/>
    <property type="match status" value="1"/>
</dbReference>
<dbReference type="PANTHER" id="PTHR12304:SF4">
    <property type="entry name" value="URIDINE NUCLEOSIDASE"/>
    <property type="match status" value="1"/>
</dbReference>
<gene>
    <name evidence="5" type="ORF">F5613_001322</name>
</gene>
<dbReference type="RefSeq" id="WP_179399150.1">
    <property type="nucleotide sequence ID" value="NZ_JACCCY010000002.1"/>
</dbReference>
<dbReference type="GO" id="GO:0005829">
    <property type="term" value="C:cytosol"/>
    <property type="evidence" value="ECO:0007669"/>
    <property type="project" value="TreeGrafter"/>
</dbReference>
<feature type="signal peptide" evidence="3">
    <location>
        <begin position="1"/>
        <end position="21"/>
    </location>
</feature>
<organism evidence="5 6">
    <name type="scientific">Macellibacteroides fermentans</name>
    <dbReference type="NCBI Taxonomy" id="879969"/>
    <lineage>
        <taxon>Bacteria</taxon>
        <taxon>Pseudomonadati</taxon>
        <taxon>Bacteroidota</taxon>
        <taxon>Bacteroidia</taxon>
        <taxon>Bacteroidales</taxon>
        <taxon>Porphyromonadaceae</taxon>
        <taxon>Macellibacteroides</taxon>
    </lineage>
</organism>
<comment type="caution">
    <text evidence="5">The sequence shown here is derived from an EMBL/GenBank/DDBJ whole genome shotgun (WGS) entry which is preliminary data.</text>
</comment>
<evidence type="ECO:0000259" key="4">
    <source>
        <dbReference type="Pfam" id="PF01156"/>
    </source>
</evidence>
<keyword evidence="1 5" id="KW-0378">Hydrolase</keyword>
<evidence type="ECO:0000256" key="1">
    <source>
        <dbReference type="ARBA" id="ARBA00022801"/>
    </source>
</evidence>
<sequence length="356" mass="40240">MRKMIFSTLVCLILFGATAQAQKKEKVILDTDMVEVFDDGITMMMLANAPNIDLIGVTIVVGNTWVPEGTAYAIRQLEDIGKSHIPVVPGIRYPIFPSRFETIKNERILFGIGDAYVGAAGYPEPKSWESVYLQKYGSESTAKPLDMKAVNFIIDEVKKSPNEITIIAIGTCVNLATAVRMAPEIIPLIKKVIYMGGSFFKPGNTTPTAEFNWWMDPEAAKICLRSPFKEQIIVGLDACEKMPFKKDRYKKITDIIKNPDLKAMMKRNFLNALYIDDTEYVHYIWDVIAGAIMMDPTLITEEVTRYVDVNSQFGFSYGQSVAFERNQPVGTQEARIVLTVDSDRLWKMVEDYCREF</sequence>
<protein>
    <submittedName>
        <fullName evidence="5">Inosine-uridine nucleoside N-ribohydrolase</fullName>
    </submittedName>
</protein>
<dbReference type="EMBL" id="JACCCY010000002">
    <property type="protein sequence ID" value="NYI49244.1"/>
    <property type="molecule type" value="Genomic_DNA"/>
</dbReference>
<name>A0A8E1ZVI1_9PORP</name>
<dbReference type="SUPFAM" id="SSF53590">
    <property type="entry name" value="Nucleoside hydrolase"/>
    <property type="match status" value="1"/>
</dbReference>
<dbReference type="Pfam" id="PF01156">
    <property type="entry name" value="IU_nuc_hydro"/>
    <property type="match status" value="1"/>
</dbReference>
<dbReference type="AlphaFoldDB" id="A0A8E1ZVI1"/>
<dbReference type="InterPro" id="IPR036452">
    <property type="entry name" value="Ribo_hydro-like"/>
</dbReference>
<dbReference type="GO" id="GO:0008477">
    <property type="term" value="F:purine nucleosidase activity"/>
    <property type="evidence" value="ECO:0007669"/>
    <property type="project" value="TreeGrafter"/>
</dbReference>
<keyword evidence="6" id="KW-1185">Reference proteome</keyword>
<dbReference type="Proteomes" id="UP000574332">
    <property type="component" value="Unassembled WGS sequence"/>
</dbReference>
<feature type="chain" id="PRO_5034671690" evidence="3">
    <location>
        <begin position="22"/>
        <end position="356"/>
    </location>
</feature>
<dbReference type="InterPro" id="IPR023186">
    <property type="entry name" value="IUNH"/>
</dbReference>
<reference evidence="5 6" key="1">
    <citation type="submission" date="2020-07" db="EMBL/GenBank/DDBJ databases">
        <title>Genomic Encyclopedia of Type Strains, Phase IV (KMG-IV): sequencing the most valuable type-strain genomes for metagenomic binning, comparative biology and taxonomic classification.</title>
        <authorList>
            <person name="Goeker M."/>
        </authorList>
    </citation>
    <scope>NUCLEOTIDE SEQUENCE [LARGE SCALE GENOMIC DNA]</scope>
    <source>
        <strain evidence="5 6">DSM 23697</strain>
    </source>
</reference>
<evidence type="ECO:0000313" key="5">
    <source>
        <dbReference type="EMBL" id="NYI49244.1"/>
    </source>
</evidence>
<proteinExistence type="predicted"/>
<evidence type="ECO:0000313" key="6">
    <source>
        <dbReference type="Proteomes" id="UP000574332"/>
    </source>
</evidence>
<evidence type="ECO:0000256" key="3">
    <source>
        <dbReference type="SAM" id="SignalP"/>
    </source>
</evidence>
<feature type="domain" description="Inosine/uridine-preferring nucleoside hydrolase" evidence="4">
    <location>
        <begin position="27"/>
        <end position="347"/>
    </location>
</feature>